<protein>
    <submittedName>
        <fullName evidence="1">Uncharacterized protein</fullName>
    </submittedName>
</protein>
<sequence>MGEPEAGKTFSTYLDGDQIVLPATINGIRKALPPHLRRQFDAEVGETAAEELFVVLAGWAERTRPDLIAAKDAIFRRLAQGDHSGLISEEEVNDFFGPDETSAE</sequence>
<name>A0ABT0UZ32_9ACTN</name>
<gene>
    <name evidence="1" type="ORF">NBG84_30545</name>
</gene>
<evidence type="ECO:0000313" key="2">
    <source>
        <dbReference type="Proteomes" id="UP001431429"/>
    </source>
</evidence>
<keyword evidence="2" id="KW-1185">Reference proteome</keyword>
<dbReference type="RefSeq" id="WP_250922894.1">
    <property type="nucleotide sequence ID" value="NZ_JAMQAW010000041.1"/>
</dbReference>
<evidence type="ECO:0000313" key="1">
    <source>
        <dbReference type="EMBL" id="MCM2392573.1"/>
    </source>
</evidence>
<comment type="caution">
    <text evidence="1">The sequence shown here is derived from an EMBL/GenBank/DDBJ whole genome shotgun (WGS) entry which is preliminary data.</text>
</comment>
<proteinExistence type="predicted"/>
<accession>A0ABT0UZ32</accession>
<dbReference type="Proteomes" id="UP001431429">
    <property type="component" value="Unassembled WGS sequence"/>
</dbReference>
<dbReference type="EMBL" id="JAMQAW010000041">
    <property type="protein sequence ID" value="MCM2392573.1"/>
    <property type="molecule type" value="Genomic_DNA"/>
</dbReference>
<organism evidence="1 2">
    <name type="scientific">Streptomyces albipurpureus</name>
    <dbReference type="NCBI Taxonomy" id="2897419"/>
    <lineage>
        <taxon>Bacteria</taxon>
        <taxon>Bacillati</taxon>
        <taxon>Actinomycetota</taxon>
        <taxon>Actinomycetes</taxon>
        <taxon>Kitasatosporales</taxon>
        <taxon>Streptomycetaceae</taxon>
        <taxon>Streptomyces</taxon>
    </lineage>
</organism>
<reference evidence="1" key="1">
    <citation type="submission" date="2022-06" db="EMBL/GenBank/DDBJ databases">
        <title>Genome public.</title>
        <authorList>
            <person name="Sun Q."/>
        </authorList>
    </citation>
    <scope>NUCLEOTIDE SEQUENCE</scope>
    <source>
        <strain evidence="1">CWNU-1</strain>
    </source>
</reference>